<dbReference type="PANTHER" id="PTHR18895:SF74">
    <property type="entry name" value="MTRF1L RELEASE FACTOR GLUTAMINE METHYLTRANSFERASE"/>
    <property type="match status" value="1"/>
</dbReference>
<dbReference type="KEGG" id="hcr:X271_00124"/>
<dbReference type="EC" id="2.1.1.297" evidence="1"/>
<evidence type="ECO:0000256" key="2">
    <source>
        <dbReference type="ARBA" id="ARBA00022603"/>
    </source>
</evidence>
<name>W8GF47_9MOLU</name>
<dbReference type="PANTHER" id="PTHR18895">
    <property type="entry name" value="HEMK METHYLTRANSFERASE"/>
    <property type="match status" value="1"/>
</dbReference>
<evidence type="ECO:0000256" key="5">
    <source>
        <dbReference type="ARBA" id="ARBA00048391"/>
    </source>
</evidence>
<reference evidence="7 8" key="1">
    <citation type="journal article" date="2014" name="Genome Biol. Evol.">
        <title>Phylogenomics of "Candidatus Hepatoplasma crinochetorum," a Lineage of Mollicutes Associated with Noninsect Arthropods.</title>
        <authorList>
            <person name="Leclercq S."/>
            <person name="Dittmer J."/>
            <person name="Bouchon D."/>
            <person name="Cordaux R."/>
        </authorList>
    </citation>
    <scope>NUCLEOTIDE SEQUENCE [LARGE SCALE GENOMIC DNA]</scope>
    <source>
        <strain evidence="7 8">Av</strain>
    </source>
</reference>
<dbReference type="STRING" id="1427984.X271_00124"/>
<dbReference type="GO" id="GO:0032259">
    <property type="term" value="P:methylation"/>
    <property type="evidence" value="ECO:0007669"/>
    <property type="project" value="UniProtKB-KW"/>
</dbReference>
<dbReference type="PROSITE" id="PS00092">
    <property type="entry name" value="N6_MTASE"/>
    <property type="match status" value="1"/>
</dbReference>
<dbReference type="Gene3D" id="3.40.50.150">
    <property type="entry name" value="Vaccinia Virus protein VP39"/>
    <property type="match status" value="1"/>
</dbReference>
<dbReference type="GO" id="GO:0003676">
    <property type="term" value="F:nucleic acid binding"/>
    <property type="evidence" value="ECO:0007669"/>
    <property type="project" value="InterPro"/>
</dbReference>
<feature type="domain" description="Methyltransferase small" evidence="6">
    <location>
        <begin position="100"/>
        <end position="202"/>
    </location>
</feature>
<dbReference type="AlphaFoldDB" id="W8GF47"/>
<dbReference type="CDD" id="cd02440">
    <property type="entry name" value="AdoMet_MTases"/>
    <property type="match status" value="1"/>
</dbReference>
<evidence type="ECO:0000256" key="4">
    <source>
        <dbReference type="ARBA" id="ARBA00022691"/>
    </source>
</evidence>
<dbReference type="InterPro" id="IPR004556">
    <property type="entry name" value="HemK-like"/>
</dbReference>
<dbReference type="SUPFAM" id="SSF53335">
    <property type="entry name" value="S-adenosyl-L-methionine-dependent methyltransferases"/>
    <property type="match status" value="1"/>
</dbReference>
<keyword evidence="4" id="KW-0949">S-adenosyl-L-methionine</keyword>
<keyword evidence="2 7" id="KW-0489">Methyltransferase</keyword>
<proteinExistence type="predicted"/>
<protein>
    <recommendedName>
        <fullName evidence="1">peptide chain release factor N(5)-glutamine methyltransferase</fullName>
        <ecNumber evidence="1">2.1.1.297</ecNumber>
    </recommendedName>
</protein>
<dbReference type="eggNOG" id="COG2890">
    <property type="taxonomic scope" value="Bacteria"/>
</dbReference>
<keyword evidence="3 7" id="KW-0808">Transferase</keyword>
<dbReference type="InterPro" id="IPR029063">
    <property type="entry name" value="SAM-dependent_MTases_sf"/>
</dbReference>
<evidence type="ECO:0000256" key="1">
    <source>
        <dbReference type="ARBA" id="ARBA00012771"/>
    </source>
</evidence>
<dbReference type="GO" id="GO:0102559">
    <property type="term" value="F:peptide chain release factor N(5)-glutamine methyltransferase activity"/>
    <property type="evidence" value="ECO:0007669"/>
    <property type="project" value="UniProtKB-EC"/>
</dbReference>
<dbReference type="NCBIfam" id="TIGR00536">
    <property type="entry name" value="hemK_fam"/>
    <property type="match status" value="1"/>
</dbReference>
<dbReference type="Pfam" id="PF05175">
    <property type="entry name" value="MTS"/>
    <property type="match status" value="1"/>
</dbReference>
<comment type="catalytic activity">
    <reaction evidence="5">
        <text>L-glutaminyl-[peptide chain release factor] + S-adenosyl-L-methionine = N(5)-methyl-L-glutaminyl-[peptide chain release factor] + S-adenosyl-L-homocysteine + H(+)</text>
        <dbReference type="Rhea" id="RHEA:42896"/>
        <dbReference type="Rhea" id="RHEA-COMP:10271"/>
        <dbReference type="Rhea" id="RHEA-COMP:10272"/>
        <dbReference type="ChEBI" id="CHEBI:15378"/>
        <dbReference type="ChEBI" id="CHEBI:30011"/>
        <dbReference type="ChEBI" id="CHEBI:57856"/>
        <dbReference type="ChEBI" id="CHEBI:59789"/>
        <dbReference type="ChEBI" id="CHEBI:61891"/>
        <dbReference type="EC" id="2.1.1.297"/>
    </reaction>
</comment>
<dbReference type="Proteomes" id="UP000019450">
    <property type="component" value="Chromosome"/>
</dbReference>
<evidence type="ECO:0000259" key="6">
    <source>
        <dbReference type="Pfam" id="PF05175"/>
    </source>
</evidence>
<dbReference type="RefSeq" id="WP_025208534.1">
    <property type="nucleotide sequence ID" value="NZ_CP006932.1"/>
</dbReference>
<gene>
    <name evidence="7" type="primary">prmC</name>
    <name evidence="7" type="ORF">X271_00124</name>
</gene>
<dbReference type="OrthoDB" id="9800643at2"/>
<evidence type="ECO:0000313" key="7">
    <source>
        <dbReference type="EMBL" id="AHK22233.1"/>
    </source>
</evidence>
<dbReference type="InterPro" id="IPR050320">
    <property type="entry name" value="N5-glutamine_MTase"/>
</dbReference>
<evidence type="ECO:0000313" key="8">
    <source>
        <dbReference type="Proteomes" id="UP000019450"/>
    </source>
</evidence>
<sequence length="279" mass="33448">MIFFKKRYTLNDLIFKKDLNYRNNLYLFLANYFEKDIFYFFQNKEKKFFTIKEKIIINYKVKKIISNKDLNSICQKKRFYNLDLKLNKSVFIPQYDTEGLVEIILSNEKQKKGIEIGIGTGAIILSILKNSENTVDGIDINKKAIKLTNINAKRNNIDLKKETILKKNVFKIKNNLKYDFLVANPPYISYDDQKITKIVKKIQPKKALYAKEKGFYFYKYLIKNNEKFLKENGRMYFEIGLDQDKYLENYLADFKKLNFYFVKDLNNINRYLVIKKIKD</sequence>
<dbReference type="InterPro" id="IPR007848">
    <property type="entry name" value="Small_mtfrase_dom"/>
</dbReference>
<accession>W8GF47</accession>
<dbReference type="HOGENOM" id="CLU_018398_3_2_14"/>
<evidence type="ECO:0000256" key="3">
    <source>
        <dbReference type="ARBA" id="ARBA00022679"/>
    </source>
</evidence>
<keyword evidence="8" id="KW-1185">Reference proteome</keyword>
<dbReference type="EMBL" id="CP006932">
    <property type="protein sequence ID" value="AHK22233.1"/>
    <property type="molecule type" value="Genomic_DNA"/>
</dbReference>
<organism evidence="7 8">
    <name type="scientific">Candidatus Hepatoplasma crinochetorum Av</name>
    <dbReference type="NCBI Taxonomy" id="1427984"/>
    <lineage>
        <taxon>Bacteria</taxon>
        <taxon>Bacillati</taxon>
        <taxon>Mycoplasmatota</taxon>
        <taxon>Mollicutes</taxon>
        <taxon>Candidatus Hepatoplasmataceae</taxon>
        <taxon>Candidatus Hepatoplasma</taxon>
    </lineage>
</organism>
<dbReference type="InterPro" id="IPR002052">
    <property type="entry name" value="DNA_methylase_N6_adenine_CS"/>
</dbReference>